<evidence type="ECO:0000259" key="18">
    <source>
        <dbReference type="PROSITE" id="PS50179"/>
    </source>
</evidence>
<dbReference type="InterPro" id="IPR003903">
    <property type="entry name" value="UIM_dom"/>
</dbReference>
<dbReference type="Pfam" id="PF00790">
    <property type="entry name" value="VHS"/>
    <property type="match status" value="1"/>
</dbReference>
<dbReference type="PROSITE" id="PS50002">
    <property type="entry name" value="SH3"/>
    <property type="match status" value="1"/>
</dbReference>
<evidence type="ECO:0000259" key="17">
    <source>
        <dbReference type="PROSITE" id="PS50172"/>
    </source>
</evidence>
<feature type="compositionally biased region" description="Basic and acidic residues" evidence="15">
    <location>
        <begin position="428"/>
        <end position="447"/>
    </location>
</feature>
<feature type="region of interest" description="Disordered" evidence="15">
    <location>
        <begin position="292"/>
        <end position="408"/>
    </location>
</feature>
<dbReference type="PROSITE" id="PS50172">
    <property type="entry name" value="BRCT"/>
    <property type="match status" value="1"/>
</dbReference>
<dbReference type="FunFam" id="2.30.30.40:FF:000072">
    <property type="entry name" value="Unconventional Myosin IB"/>
    <property type="match status" value="1"/>
</dbReference>
<feature type="compositionally biased region" description="Basic and acidic residues" evidence="15">
    <location>
        <begin position="1621"/>
        <end position="1630"/>
    </location>
</feature>
<keyword evidence="8 14" id="KW-0728">SH3 domain</keyword>
<feature type="region of interest" description="Disordered" evidence="15">
    <location>
        <begin position="425"/>
        <end position="493"/>
    </location>
</feature>
<dbReference type="InterPro" id="IPR008942">
    <property type="entry name" value="ENTH_VHS"/>
</dbReference>
<dbReference type="InterPro" id="IPR009057">
    <property type="entry name" value="Homeodomain-like_sf"/>
</dbReference>
<dbReference type="Pfam" id="PF00018">
    <property type="entry name" value="SH3_1"/>
    <property type="match status" value="1"/>
</dbReference>
<dbReference type="EMBL" id="LFZN01000002">
    <property type="protein sequence ID" value="KXT07448.1"/>
    <property type="molecule type" value="Genomic_DNA"/>
</dbReference>
<dbReference type="Gene3D" id="1.20.5.1940">
    <property type="match status" value="1"/>
</dbReference>
<comment type="function">
    <text evidence="1">Component of the ESCRT-0 complex which is the sorting receptor for ubiquitinated cargo proteins at the multivesicular body (MVB).</text>
</comment>
<dbReference type="SUPFAM" id="SSF46689">
    <property type="entry name" value="Homeodomain-like"/>
    <property type="match status" value="1"/>
</dbReference>
<dbReference type="STRING" id="321146.A0A139HYD2"/>
<dbReference type="InterPro" id="IPR021661">
    <property type="entry name" value="Rap1_C"/>
</dbReference>
<reference evidence="19 20" key="1">
    <citation type="submission" date="2015-07" db="EMBL/GenBank/DDBJ databases">
        <title>Comparative genomics of the Sigatoka disease complex on banana suggests a link between parallel evolutionary changes in Pseudocercospora fijiensis and Pseudocercospora eumusae and increased virulence on the banana host.</title>
        <authorList>
            <person name="Chang T.-C."/>
            <person name="Salvucci A."/>
            <person name="Crous P.W."/>
            <person name="Stergiopoulos I."/>
        </authorList>
    </citation>
    <scope>NUCLEOTIDE SEQUENCE [LARGE SCALE GENOMIC DNA]</scope>
    <source>
        <strain evidence="19 20">CBS 114824</strain>
    </source>
</reference>
<feature type="region of interest" description="Disordered" evidence="15">
    <location>
        <begin position="683"/>
        <end position="732"/>
    </location>
</feature>
<dbReference type="PROSITE" id="PS50179">
    <property type="entry name" value="VHS"/>
    <property type="match status" value="1"/>
</dbReference>
<sequence>MANAPLVVTNAQNAAGPKGNLFEGVTFFLIQRVPQRNKFIADIEANGGKVVKTERLADYLIADHMRNDAPGGSYSFTFIEAAIRDGHLPNPGDHATGRRMGSVREIGSTTIAAKGTRTPFTAEDDKQLWQWVQQERAAGRSVKGNEIYKRLEAANPRHTHQAWRDRYIKRLMDKPPVGMQAADAISAPSTPAPAALDASKEEPSRDVPDMRKRSPKKRQKVGHPSEVRKQPSVESAEGLRDDIELLQKEVDFIEDIPADREDEAWASFAQAYPQRTVQEWKELYVTSVKPPLHAQASRGSAAVDQPSTEPELAAAKKITQSKKRKRVPPPRGIDQPSSDAREATPSAVCGKEFIQTDSSPHIIKPSTARRAYDVEVDASDVPDPHISEKQTQLNTEGIPPHRNNDILHDPVVTSDVNEAAEQQLQAESADHLNASEELGARQDHADIKFMPTTEASELDEMESQGYAQPSKRQSRDFFGRPRSDTPSSSVAAAVEEQNRVEARSAAIETAGFALTEANLAAQEEKLREPKIRGLDLPEDDEMQDQSDFLKFLQQITGAPVTQPEPFEAAQDEANSHEVDADQILPSVLPLAAQSPRFAHMDDSTHKMPLKREHEHLSSQEEVADVLNTNLNWPMSPEQRRNANEQQSLPFETQIHRSTTSPPAYTTEASSQFASRSLLSQINEVSSPADDSVNLDRSPQQRDRLSPFSSSSQIDYSKDMYDGENLDGTDAGSEAGEIDLTLAEPEGGFDFIPSPEPEQRLHVPLEATSGYHDSPEPTLNTTARSTHSTNPGNVVEISSASPPSSSLESSLHSQGKLYDGGAQRVGHAVETQDIYNAETQVPDFAMPPPTFDDESDEKTHSRRPDLDESTQRLGRTIAPSTFSSRPEDSDLKEGQSHEQSPGNEDEVPSSQDDAAKLEDWMATMQVRGYGEAALIQALKCTSMRVDLAQLVLISTKAGKGVPDDVPGIWSEHEDSVLESGNARGIKHLEAKHGWDEAIAIAIHSHMPAEASIFFCVCFCFVSLNTTGAARHGTSINLWAPCSAFSLRTRSISPNMFRATSSPMDDAVVKATDENLTSENWEYILDVCDRVSANSSGPAQATAALIKRLAHRNANVQLYTLELANALSQNCGPPLHRELASKAFTDALLRLAADRTTHGQVKQKVLERMGSWSEEFKSSPELGIMEQAYQKLRVQQPALMPPSKPVKQQISSEDKRKEEEELQMALALSVQDKGPTSSPPAATNGDQHTQQPQTQSGAQQGTTAATVSRVRALYDFTPSEPGELAFRKGDIIAVLESVYKDWWKGSLRGQTGIFPLNYVEKLQDPTKEELERDAHMESEVFGEIKNVEKLLALLSVGGEGGGRRGEREEEEISELYQRTLSIRPKLIELIARYSQKKDDFTQLNEKFIKARRDYEALLEASMAQPPYQHQQQFPIRQRQPYQHQQPPYSGTQPNLQGYPPQGPPSGQPYAAQNFAQQSQQHLPPQQDPQRYYSPAPQEQPPQQSVLTSPYIPQSGPPAGNAPSNGAAPFHFIPGGVQAPPPAEVRRKPSPQGPATLGPGDAYNVPPGFQGQIRPNSIHTLNSGNPQELATGGYESPIDNRHSYPSAQAALPMQQPPAQGYDHYQPRNDRDGLPSRQRTQSFESPSSLYSTQQDAGHQQAPPQPSAPPPGIPSSPAVQSAPQQPYQAYQPYQQQYPQHQQRAPSGDSGEDFYR</sequence>
<evidence type="ECO:0000256" key="7">
    <source>
        <dbReference type="ARBA" id="ARBA00018978"/>
    </source>
</evidence>
<evidence type="ECO:0000256" key="2">
    <source>
        <dbReference type="ARBA" id="ARBA00004125"/>
    </source>
</evidence>
<dbReference type="SMART" id="SM00288">
    <property type="entry name" value="VHS"/>
    <property type="match status" value="1"/>
</dbReference>
<feature type="region of interest" description="Disordered" evidence="15">
    <location>
        <begin position="1423"/>
        <end position="1710"/>
    </location>
</feature>
<evidence type="ECO:0000256" key="11">
    <source>
        <dbReference type="ARBA" id="ARBA00022927"/>
    </source>
</evidence>
<feature type="compositionally biased region" description="Low complexity" evidence="15">
    <location>
        <begin position="187"/>
        <end position="197"/>
    </location>
</feature>
<comment type="subcellular location">
    <subcellularLocation>
        <location evidence="2">Endosome membrane</location>
        <topology evidence="2">Peripheral membrane protein</topology>
        <orientation evidence="2">Cytoplasmic side</orientation>
    </subcellularLocation>
</comment>
<keyword evidence="10" id="KW-0967">Endosome</keyword>
<feature type="compositionally biased region" description="Polar residues" evidence="15">
    <location>
        <begin position="1633"/>
        <end position="1653"/>
    </location>
</feature>
<proteinExistence type="inferred from homology"/>
<feature type="compositionally biased region" description="Low complexity" evidence="15">
    <location>
        <begin position="1514"/>
        <end position="1526"/>
    </location>
</feature>
<dbReference type="Pfam" id="PF08914">
    <property type="entry name" value="Myb_Rap1"/>
    <property type="match status" value="1"/>
</dbReference>
<dbReference type="Gene3D" id="2.30.30.40">
    <property type="entry name" value="SH3 Domains"/>
    <property type="match status" value="1"/>
</dbReference>
<feature type="compositionally biased region" description="Basic and acidic residues" evidence="15">
    <location>
        <begin position="198"/>
        <end position="212"/>
    </location>
</feature>
<evidence type="ECO:0000256" key="5">
    <source>
        <dbReference type="ARBA" id="ARBA00017805"/>
    </source>
</evidence>
<dbReference type="Pfam" id="PF11626">
    <property type="entry name" value="Rap1_C"/>
    <property type="match status" value="1"/>
</dbReference>
<dbReference type="GO" id="GO:0043130">
    <property type="term" value="F:ubiquitin binding"/>
    <property type="evidence" value="ECO:0007669"/>
    <property type="project" value="InterPro"/>
</dbReference>
<feature type="compositionally biased region" description="Low complexity" evidence="15">
    <location>
        <begin position="797"/>
        <end position="812"/>
    </location>
</feature>
<evidence type="ECO:0000259" key="16">
    <source>
        <dbReference type="PROSITE" id="PS50002"/>
    </source>
</evidence>
<dbReference type="Gene3D" id="1.10.10.2170">
    <property type="match status" value="1"/>
</dbReference>
<dbReference type="Pfam" id="PF16589">
    <property type="entry name" value="BRCT_2"/>
    <property type="match status" value="1"/>
</dbReference>
<feature type="region of interest" description="Disordered" evidence="15">
    <location>
        <begin position="839"/>
        <end position="911"/>
    </location>
</feature>
<evidence type="ECO:0000256" key="9">
    <source>
        <dbReference type="ARBA" id="ARBA00022448"/>
    </source>
</evidence>
<evidence type="ECO:0000256" key="10">
    <source>
        <dbReference type="ARBA" id="ARBA00022753"/>
    </source>
</evidence>
<comment type="caution">
    <text evidence="19">The sequence shown here is derived from an EMBL/GenBank/DDBJ whole genome shotgun (WGS) entry which is preliminary data.</text>
</comment>
<feature type="compositionally biased region" description="Low complexity" evidence="15">
    <location>
        <begin position="1670"/>
        <end position="1701"/>
    </location>
</feature>
<dbReference type="InterPro" id="IPR001357">
    <property type="entry name" value="BRCT_dom"/>
</dbReference>
<comment type="subunit">
    <text evidence="4">Component of the ESCRT-0 complex composed of HSE1 and VPS27.</text>
</comment>
<dbReference type="InterPro" id="IPR001452">
    <property type="entry name" value="SH3_domain"/>
</dbReference>
<dbReference type="Pfam" id="PF03127">
    <property type="entry name" value="GAT"/>
    <property type="match status" value="1"/>
</dbReference>
<evidence type="ECO:0000256" key="14">
    <source>
        <dbReference type="PROSITE-ProRule" id="PRU00192"/>
    </source>
</evidence>
<feature type="region of interest" description="Disordered" evidence="15">
    <location>
        <begin position="1195"/>
        <end position="1262"/>
    </location>
</feature>
<dbReference type="InterPro" id="IPR050670">
    <property type="entry name" value="STAM"/>
</dbReference>
<evidence type="ECO:0000256" key="4">
    <source>
        <dbReference type="ARBA" id="ARBA00011446"/>
    </source>
</evidence>
<evidence type="ECO:0000256" key="13">
    <source>
        <dbReference type="ARBA" id="ARBA00032471"/>
    </source>
</evidence>
<dbReference type="GO" id="GO:0010008">
    <property type="term" value="C:endosome membrane"/>
    <property type="evidence" value="ECO:0007669"/>
    <property type="project" value="UniProtKB-SubCell"/>
</dbReference>
<evidence type="ECO:0000256" key="3">
    <source>
        <dbReference type="ARBA" id="ARBA00009666"/>
    </source>
</evidence>
<dbReference type="InterPro" id="IPR036028">
    <property type="entry name" value="SH3-like_dom_sf"/>
</dbReference>
<dbReference type="CDD" id="cd11655">
    <property type="entry name" value="rap1_myb-like"/>
    <property type="match status" value="1"/>
</dbReference>
<dbReference type="InterPro" id="IPR002014">
    <property type="entry name" value="VHS_dom"/>
</dbReference>
<feature type="compositionally biased region" description="Low complexity" evidence="15">
    <location>
        <begin position="1602"/>
        <end position="1616"/>
    </location>
</feature>
<keyword evidence="9" id="KW-0813">Transport</keyword>
<dbReference type="PANTHER" id="PTHR45929:SF3">
    <property type="entry name" value="JAK PATHWAY SIGNAL TRANSDUCTION ADAPTOR MOLECULE"/>
    <property type="match status" value="1"/>
</dbReference>
<dbReference type="InterPro" id="IPR038104">
    <property type="entry name" value="Rap1_C_sf"/>
</dbReference>
<keyword evidence="12" id="KW-0472">Membrane</keyword>
<feature type="compositionally biased region" description="Basic and acidic residues" evidence="15">
    <location>
        <begin position="473"/>
        <end position="483"/>
    </location>
</feature>
<evidence type="ECO:0000256" key="6">
    <source>
        <dbReference type="ARBA" id="ARBA00017923"/>
    </source>
</evidence>
<evidence type="ECO:0000256" key="12">
    <source>
        <dbReference type="ARBA" id="ARBA00023136"/>
    </source>
</evidence>
<dbReference type="PROSITE" id="PS50330">
    <property type="entry name" value="UIM"/>
    <property type="match status" value="1"/>
</dbReference>
<dbReference type="SUPFAM" id="SSF50044">
    <property type="entry name" value="SH3-domain"/>
    <property type="match status" value="1"/>
</dbReference>
<feature type="region of interest" description="Disordered" evidence="15">
    <location>
        <begin position="187"/>
        <end position="240"/>
    </location>
</feature>
<dbReference type="Proteomes" id="UP000070133">
    <property type="component" value="Unassembled WGS sequence"/>
</dbReference>
<evidence type="ECO:0000313" key="19">
    <source>
        <dbReference type="EMBL" id="KXT07448.1"/>
    </source>
</evidence>
<feature type="compositionally biased region" description="Basic residues" evidence="15">
    <location>
        <begin position="319"/>
        <end position="328"/>
    </location>
</feature>
<dbReference type="Gene3D" id="1.10.10.60">
    <property type="entry name" value="Homeodomain-like"/>
    <property type="match status" value="1"/>
</dbReference>
<feature type="compositionally biased region" description="Pro residues" evidence="15">
    <location>
        <begin position="1658"/>
        <end position="1669"/>
    </location>
</feature>
<feature type="domain" description="VHS" evidence="18">
    <location>
        <begin position="1069"/>
        <end position="1198"/>
    </location>
</feature>
<feature type="compositionally biased region" description="Polar residues" evidence="15">
    <location>
        <begin position="1570"/>
        <end position="1585"/>
    </location>
</feature>
<name>A0A139HYD2_9PEZI</name>
<feature type="compositionally biased region" description="Polar residues" evidence="15">
    <location>
        <begin position="896"/>
        <end position="911"/>
    </location>
</feature>
<protein>
    <recommendedName>
        <fullName evidence="6">Class E vacuolar protein-sorting machinery protein HSE1</fullName>
    </recommendedName>
    <alternativeName>
        <fullName evidence="7">Class E vacuolar protein-sorting machinery protein hse1</fullName>
    </alternativeName>
    <alternativeName>
        <fullName evidence="13">Repressor/activator protein 1 homolog</fullName>
    </alternativeName>
    <alternativeName>
        <fullName evidence="5">Telomeric repeat-binding factor 2-interacting protein 1</fullName>
    </alternativeName>
</protein>
<gene>
    <name evidence="19" type="ORF">AC578_454</name>
</gene>
<feature type="region of interest" description="Disordered" evidence="15">
    <location>
        <begin position="744"/>
        <end position="817"/>
    </location>
</feature>
<organism evidence="19 20">
    <name type="scientific">Pseudocercospora eumusae</name>
    <dbReference type="NCBI Taxonomy" id="321146"/>
    <lineage>
        <taxon>Eukaryota</taxon>
        <taxon>Fungi</taxon>
        <taxon>Dikarya</taxon>
        <taxon>Ascomycota</taxon>
        <taxon>Pezizomycotina</taxon>
        <taxon>Dothideomycetes</taxon>
        <taxon>Dothideomycetidae</taxon>
        <taxon>Mycosphaerellales</taxon>
        <taxon>Mycosphaerellaceae</taxon>
        <taxon>Pseudocercospora</taxon>
    </lineage>
</organism>
<dbReference type="InterPro" id="IPR004152">
    <property type="entry name" value="GAT_dom"/>
</dbReference>
<evidence type="ECO:0000256" key="15">
    <source>
        <dbReference type="SAM" id="MobiDB-lite"/>
    </source>
</evidence>
<feature type="domain" description="BRCT" evidence="17">
    <location>
        <begin position="17"/>
        <end position="63"/>
    </location>
</feature>
<dbReference type="GO" id="GO:0033565">
    <property type="term" value="C:ESCRT-0 complex"/>
    <property type="evidence" value="ECO:0007669"/>
    <property type="project" value="TreeGrafter"/>
</dbReference>
<dbReference type="GO" id="GO:0043328">
    <property type="term" value="P:protein transport to vacuole involved in ubiquitin-dependent protein catabolic process via the multivesicular body sorting pathway"/>
    <property type="evidence" value="ECO:0007669"/>
    <property type="project" value="TreeGrafter"/>
</dbReference>
<dbReference type="InterPro" id="IPR015010">
    <property type="entry name" value="TERF2IP_Myb"/>
</dbReference>
<feature type="compositionally biased region" description="Low complexity" evidence="15">
    <location>
        <begin position="1465"/>
        <end position="1501"/>
    </location>
</feature>
<dbReference type="SMART" id="SM00326">
    <property type="entry name" value="SH3"/>
    <property type="match status" value="1"/>
</dbReference>
<dbReference type="CDD" id="cd16978">
    <property type="entry name" value="VHS_HSE1"/>
    <property type="match status" value="1"/>
</dbReference>
<accession>A0A139HYD2</accession>
<evidence type="ECO:0000256" key="1">
    <source>
        <dbReference type="ARBA" id="ARBA00002654"/>
    </source>
</evidence>
<dbReference type="PRINTS" id="PR01887">
    <property type="entry name" value="SPECTRNALPHA"/>
</dbReference>
<feature type="compositionally biased region" description="Polar residues" evidence="15">
    <location>
        <begin position="776"/>
        <end position="791"/>
    </location>
</feature>
<dbReference type="Gene3D" id="1.25.40.90">
    <property type="match status" value="1"/>
</dbReference>
<dbReference type="CDD" id="cd11805">
    <property type="entry name" value="SH3_GRB2_like_C"/>
    <property type="match status" value="1"/>
</dbReference>
<comment type="similarity">
    <text evidence="3">Belongs to the STAM family.</text>
</comment>
<dbReference type="GO" id="GO:0035091">
    <property type="term" value="F:phosphatidylinositol binding"/>
    <property type="evidence" value="ECO:0007669"/>
    <property type="project" value="InterPro"/>
</dbReference>
<dbReference type="PRINTS" id="PR00452">
    <property type="entry name" value="SH3DOMAIN"/>
</dbReference>
<feature type="compositionally biased region" description="Low complexity" evidence="15">
    <location>
        <begin position="1424"/>
        <end position="1446"/>
    </location>
</feature>
<feature type="domain" description="SH3" evidence="16">
    <location>
        <begin position="1263"/>
        <end position="1322"/>
    </location>
</feature>
<evidence type="ECO:0000313" key="20">
    <source>
        <dbReference type="Proteomes" id="UP000070133"/>
    </source>
</evidence>
<feature type="compositionally biased region" description="Low complexity" evidence="15">
    <location>
        <begin position="1243"/>
        <end position="1262"/>
    </location>
</feature>
<feature type="compositionally biased region" description="Basic and acidic residues" evidence="15">
    <location>
        <begin position="223"/>
        <end position="240"/>
    </location>
</feature>
<dbReference type="OrthoDB" id="435460at2759"/>
<dbReference type="PANTHER" id="PTHR45929">
    <property type="entry name" value="JAK PATHWAY SIGNAL TRANSDUCTION ADAPTOR MOLECULE"/>
    <property type="match status" value="1"/>
</dbReference>
<feature type="compositionally biased region" description="Basic and acidic residues" evidence="15">
    <location>
        <begin position="884"/>
        <end position="895"/>
    </location>
</feature>
<keyword evidence="20" id="KW-1185">Reference proteome</keyword>
<feature type="compositionally biased region" description="Basic and acidic residues" evidence="15">
    <location>
        <begin position="856"/>
        <end position="869"/>
    </location>
</feature>
<keyword evidence="11" id="KW-0653">Protein transport</keyword>
<evidence type="ECO:0000256" key="8">
    <source>
        <dbReference type="ARBA" id="ARBA00022443"/>
    </source>
</evidence>
<dbReference type="SUPFAM" id="SSF48464">
    <property type="entry name" value="ENTH/VHS domain"/>
    <property type="match status" value="1"/>
</dbReference>